<dbReference type="EMBL" id="LR798210">
    <property type="protein sequence ID" value="CAB5187443.1"/>
    <property type="molecule type" value="Genomic_DNA"/>
</dbReference>
<sequence length="74" mass="8222">MSNLTDFCALPRTMYELEAEGFTRDQVYGAVKRGELVNQNRKDAWGRIKRGAGLFTVAAPAATYDAAPLVDAWR</sequence>
<accession>A0A6J7WFL0</accession>
<organism evidence="1">
    <name type="scientific">uncultured Caudovirales phage</name>
    <dbReference type="NCBI Taxonomy" id="2100421"/>
    <lineage>
        <taxon>Viruses</taxon>
        <taxon>Duplodnaviria</taxon>
        <taxon>Heunggongvirae</taxon>
        <taxon>Uroviricota</taxon>
        <taxon>Caudoviricetes</taxon>
        <taxon>Peduoviridae</taxon>
        <taxon>Maltschvirus</taxon>
        <taxon>Maltschvirus maltsch</taxon>
    </lineage>
</organism>
<name>A0A6J7WFL0_9CAUD</name>
<proteinExistence type="predicted"/>
<gene>
    <name evidence="1" type="ORF">UFOVP160_47</name>
</gene>
<protein>
    <submittedName>
        <fullName evidence="1">Uncharacterized protein</fullName>
    </submittedName>
</protein>
<evidence type="ECO:0000313" key="1">
    <source>
        <dbReference type="EMBL" id="CAB5187443.1"/>
    </source>
</evidence>
<reference evidence="1" key="1">
    <citation type="submission" date="2020-05" db="EMBL/GenBank/DDBJ databases">
        <authorList>
            <person name="Chiriac C."/>
            <person name="Salcher M."/>
            <person name="Ghai R."/>
            <person name="Kavagutti S V."/>
        </authorList>
    </citation>
    <scope>NUCLEOTIDE SEQUENCE</scope>
</reference>